<comment type="caution">
    <text evidence="1">The sequence shown here is derived from an EMBL/GenBank/DDBJ whole genome shotgun (WGS) entry which is preliminary data.</text>
</comment>
<reference evidence="1 2" key="1">
    <citation type="journal article" date="2019" name="Sci. Rep.">
        <title>Orb-weaving spider Araneus ventricosus genome elucidates the spidroin gene catalogue.</title>
        <authorList>
            <person name="Kono N."/>
            <person name="Nakamura H."/>
            <person name="Ohtoshi R."/>
            <person name="Moran D.A.P."/>
            <person name="Shinohara A."/>
            <person name="Yoshida Y."/>
            <person name="Fujiwara M."/>
            <person name="Mori M."/>
            <person name="Tomita M."/>
            <person name="Arakawa K."/>
        </authorList>
    </citation>
    <scope>NUCLEOTIDE SEQUENCE [LARGE SCALE GENOMIC DNA]</scope>
</reference>
<evidence type="ECO:0000313" key="2">
    <source>
        <dbReference type="Proteomes" id="UP000499080"/>
    </source>
</evidence>
<dbReference type="Proteomes" id="UP000499080">
    <property type="component" value="Unassembled WGS sequence"/>
</dbReference>
<dbReference type="OrthoDB" id="425619at2759"/>
<keyword evidence="2" id="KW-1185">Reference proteome</keyword>
<protein>
    <submittedName>
        <fullName evidence="1">Uncharacterized protein</fullName>
    </submittedName>
</protein>
<evidence type="ECO:0000313" key="1">
    <source>
        <dbReference type="EMBL" id="GBM51592.1"/>
    </source>
</evidence>
<name>A0A4Y2GCP7_ARAVE</name>
<sequence length="127" mass="14765">MNNFKQYTCFTDPKGPKSLIDIIICGVHARVCIDTGAIRSIAGERLHELFKKYLHAEVYHDNEFSRWSTNHQKSVYCYCHDFDDDPRHKFWFGKYIECNASAGAVLLQGKREEEHPIEHASRLFNSA</sequence>
<proteinExistence type="predicted"/>
<organism evidence="1 2">
    <name type="scientific">Araneus ventricosus</name>
    <name type="common">Orbweaver spider</name>
    <name type="synonym">Epeira ventricosa</name>
    <dbReference type="NCBI Taxonomy" id="182803"/>
    <lineage>
        <taxon>Eukaryota</taxon>
        <taxon>Metazoa</taxon>
        <taxon>Ecdysozoa</taxon>
        <taxon>Arthropoda</taxon>
        <taxon>Chelicerata</taxon>
        <taxon>Arachnida</taxon>
        <taxon>Araneae</taxon>
        <taxon>Araneomorphae</taxon>
        <taxon>Entelegynae</taxon>
        <taxon>Araneoidea</taxon>
        <taxon>Araneidae</taxon>
        <taxon>Araneus</taxon>
    </lineage>
</organism>
<dbReference type="AlphaFoldDB" id="A0A4Y2GCP7"/>
<accession>A0A4Y2GCP7</accession>
<dbReference type="EMBL" id="BGPR01001343">
    <property type="protein sequence ID" value="GBM51592.1"/>
    <property type="molecule type" value="Genomic_DNA"/>
</dbReference>
<gene>
    <name evidence="1" type="ORF">AVEN_833_1</name>
</gene>